<proteinExistence type="inferred from homology"/>
<reference evidence="16" key="3">
    <citation type="submission" date="2025-09" db="UniProtKB">
        <authorList>
            <consortium name="Ensembl"/>
        </authorList>
    </citation>
    <scope>IDENTIFICATION</scope>
</reference>
<sequence length="569" mass="62340">MAVNIIGIIVMVCFYLVVLGTGIWAFFKSKRKQQKSKTSEMEMSLLGNRKLSWIVGTFTMTATWVGGGSVLGTSEMTYTPSMGLISALTYSSAYSLSFIFGALVFAKPLREKNCITMLDPFNDKCGKLLTGVLSMLSLLLDIMWAPVAFIALGGTMSVVLDVSYTVCVWISAAIVIIYTLLGGLYSVAYTDVVQLILIFISMWLCVPFVLMNPSCTDIGQRLMNNTLHAPWIGNWTKCWFFVFFLKLLGNLGYQCFHQRILAASSLASARLSCFVAALLFPVFLFPPVLIGAAASSTDWNLTSYGSPSPYERGEAALILPLTLQHLTPSYISIIGIGCVAAAVMSSADSVLISAASVFTSNIYKNILRPKASNTEIQWVIRVSVLVVGVIGTSLSEGKNSIILFWFIGGELAYNIMFPQLFCVIFFKIFNGYGAILGCVVGVIIRLLSGVTSLGLPVVLHFPGCVLEDGVYVQYAPVRTISMLSAMAATVFFSYLTCVLFNKGLLPEKCDVFKVKVHSPHSPQQMSPVDDSETRAELRQQKTSKASETEMVLLENKQNQLESKDLHHDR</sequence>
<feature type="transmembrane region" description="Helical" evidence="15">
    <location>
        <begin position="231"/>
        <end position="253"/>
    </location>
</feature>
<keyword evidence="12" id="KW-0739">Sodium transport</keyword>
<feature type="region of interest" description="Disordered" evidence="14">
    <location>
        <begin position="519"/>
        <end position="569"/>
    </location>
</feature>
<evidence type="ECO:0000256" key="15">
    <source>
        <dbReference type="SAM" id="Phobius"/>
    </source>
</evidence>
<comment type="subcellular location">
    <subcellularLocation>
        <location evidence="1">Membrane</location>
        <topology evidence="1">Multi-pass membrane protein</topology>
    </subcellularLocation>
</comment>
<dbReference type="STRING" id="244447.ENSCSEP00000006520"/>
<dbReference type="Gene3D" id="1.20.1730.10">
    <property type="entry name" value="Sodium/glucose cotransporter"/>
    <property type="match status" value="1"/>
</dbReference>
<dbReference type="InterPro" id="IPR001734">
    <property type="entry name" value="Na/solute_symporter"/>
</dbReference>
<dbReference type="Ensembl" id="ENSCSET00000006592.1">
    <property type="protein sequence ID" value="ENSCSEP00000006520.1"/>
    <property type="gene ID" value="ENSCSEG00000004222.1"/>
</dbReference>
<comment type="similarity">
    <text evidence="2 13">Belongs to the sodium:solute symporter (SSF) (TC 2.A.21) family.</text>
</comment>
<keyword evidence="3" id="KW-0813">Transport</keyword>
<evidence type="ECO:0000313" key="16">
    <source>
        <dbReference type="Ensembl" id="ENSCSEP00000006520.1"/>
    </source>
</evidence>
<dbReference type="AlphaFoldDB" id="A0A3P8V226"/>
<keyword evidence="4 15" id="KW-0812">Transmembrane</keyword>
<dbReference type="GO" id="GO:0005886">
    <property type="term" value="C:plasma membrane"/>
    <property type="evidence" value="ECO:0007669"/>
    <property type="project" value="TreeGrafter"/>
</dbReference>
<evidence type="ECO:0000256" key="9">
    <source>
        <dbReference type="ARBA" id="ARBA00023065"/>
    </source>
</evidence>
<keyword evidence="5" id="KW-0769">Symport</keyword>
<evidence type="ECO:0000256" key="4">
    <source>
        <dbReference type="ARBA" id="ARBA00022692"/>
    </source>
</evidence>
<feature type="transmembrane region" description="Helical" evidence="15">
    <location>
        <begin position="51"/>
        <end position="72"/>
    </location>
</feature>
<keyword evidence="17" id="KW-1185">Reference proteome</keyword>
<keyword evidence="6" id="KW-0530">Neurotransmitter biosynthesis</keyword>
<feature type="transmembrane region" description="Helical" evidence="15">
    <location>
        <begin position="401"/>
        <end position="426"/>
    </location>
</feature>
<keyword evidence="10 15" id="KW-0472">Membrane</keyword>
<evidence type="ECO:0000256" key="3">
    <source>
        <dbReference type="ARBA" id="ARBA00022448"/>
    </source>
</evidence>
<reference evidence="16" key="2">
    <citation type="submission" date="2025-08" db="UniProtKB">
        <authorList>
            <consortium name="Ensembl"/>
        </authorList>
    </citation>
    <scope>IDENTIFICATION</scope>
</reference>
<feature type="transmembrane region" description="Helical" evidence="15">
    <location>
        <begin position="274"/>
        <end position="294"/>
    </location>
</feature>
<reference evidence="16 17" key="1">
    <citation type="journal article" date="2014" name="Nat. Genet.">
        <title>Whole-genome sequence of a flatfish provides insights into ZW sex chromosome evolution and adaptation to a benthic lifestyle.</title>
        <authorList>
            <person name="Chen S."/>
            <person name="Zhang G."/>
            <person name="Shao C."/>
            <person name="Huang Q."/>
            <person name="Liu G."/>
            <person name="Zhang P."/>
            <person name="Song W."/>
            <person name="An N."/>
            <person name="Chalopin D."/>
            <person name="Volff J.N."/>
            <person name="Hong Y."/>
            <person name="Li Q."/>
            <person name="Sha Z."/>
            <person name="Zhou H."/>
            <person name="Xie M."/>
            <person name="Yu Q."/>
            <person name="Liu Y."/>
            <person name="Xiang H."/>
            <person name="Wang N."/>
            <person name="Wu K."/>
            <person name="Yang C."/>
            <person name="Zhou Q."/>
            <person name="Liao X."/>
            <person name="Yang L."/>
            <person name="Hu Q."/>
            <person name="Zhang J."/>
            <person name="Meng L."/>
            <person name="Jin L."/>
            <person name="Tian Y."/>
            <person name="Lian J."/>
            <person name="Yang J."/>
            <person name="Miao G."/>
            <person name="Liu S."/>
            <person name="Liang Z."/>
            <person name="Yan F."/>
            <person name="Li Y."/>
            <person name="Sun B."/>
            <person name="Zhang H."/>
            <person name="Zhang J."/>
            <person name="Zhu Y."/>
            <person name="Du M."/>
            <person name="Zhao Y."/>
            <person name="Schartl M."/>
            <person name="Tang Q."/>
            <person name="Wang J."/>
        </authorList>
    </citation>
    <scope>NUCLEOTIDE SEQUENCE</scope>
</reference>
<evidence type="ECO:0000256" key="2">
    <source>
        <dbReference type="ARBA" id="ARBA00006434"/>
    </source>
</evidence>
<feature type="compositionally biased region" description="Basic and acidic residues" evidence="14">
    <location>
        <begin position="531"/>
        <end position="547"/>
    </location>
</feature>
<protein>
    <submittedName>
        <fullName evidence="16">High-affinity choline transporter 1-like</fullName>
    </submittedName>
</protein>
<evidence type="ECO:0000256" key="5">
    <source>
        <dbReference type="ARBA" id="ARBA00022847"/>
    </source>
</evidence>
<dbReference type="PANTHER" id="PTHR45897">
    <property type="entry name" value="HIGH-AFFINITY CHOLINE TRANSPORTER 1"/>
    <property type="match status" value="1"/>
</dbReference>
<feature type="transmembrane region" description="Helical" evidence="15">
    <location>
        <begin position="378"/>
        <end position="395"/>
    </location>
</feature>
<dbReference type="PANTHER" id="PTHR45897:SF5">
    <property type="entry name" value="HIGH AFFINITY CHOLINE TRANSPORTER 1"/>
    <property type="match status" value="1"/>
</dbReference>
<name>A0A3P8V226_CYNSE</name>
<evidence type="ECO:0000313" key="17">
    <source>
        <dbReference type="Proteomes" id="UP000265120"/>
    </source>
</evidence>
<dbReference type="InterPro" id="IPR038377">
    <property type="entry name" value="Na/Glc_symporter_sf"/>
</dbReference>
<evidence type="ECO:0000256" key="13">
    <source>
        <dbReference type="RuleBase" id="RU362091"/>
    </source>
</evidence>
<dbReference type="InterPro" id="IPR052244">
    <property type="entry name" value="Choline_transporter"/>
</dbReference>
<evidence type="ECO:0000256" key="14">
    <source>
        <dbReference type="SAM" id="MobiDB-lite"/>
    </source>
</evidence>
<feature type="transmembrane region" description="Helical" evidence="15">
    <location>
        <begin position="162"/>
        <end position="185"/>
    </location>
</feature>
<dbReference type="PROSITE" id="PS50283">
    <property type="entry name" value="NA_SOLUT_SYMP_3"/>
    <property type="match status" value="1"/>
</dbReference>
<organism evidence="16 17">
    <name type="scientific">Cynoglossus semilaevis</name>
    <name type="common">Tongue sole</name>
    <dbReference type="NCBI Taxonomy" id="244447"/>
    <lineage>
        <taxon>Eukaryota</taxon>
        <taxon>Metazoa</taxon>
        <taxon>Chordata</taxon>
        <taxon>Craniata</taxon>
        <taxon>Vertebrata</taxon>
        <taxon>Euteleostomi</taxon>
        <taxon>Actinopterygii</taxon>
        <taxon>Neopterygii</taxon>
        <taxon>Teleostei</taxon>
        <taxon>Neoteleostei</taxon>
        <taxon>Acanthomorphata</taxon>
        <taxon>Carangaria</taxon>
        <taxon>Pleuronectiformes</taxon>
        <taxon>Pleuronectoidei</taxon>
        <taxon>Cynoglossidae</taxon>
        <taxon>Cynoglossinae</taxon>
        <taxon>Cynoglossus</taxon>
    </lineage>
</organism>
<feature type="transmembrane region" description="Helical" evidence="15">
    <location>
        <begin position="433"/>
        <end position="459"/>
    </location>
</feature>
<feature type="transmembrane region" description="Helical" evidence="15">
    <location>
        <begin position="127"/>
        <end position="150"/>
    </location>
</feature>
<evidence type="ECO:0000256" key="12">
    <source>
        <dbReference type="ARBA" id="ARBA00023201"/>
    </source>
</evidence>
<evidence type="ECO:0000256" key="10">
    <source>
        <dbReference type="ARBA" id="ARBA00023136"/>
    </source>
</evidence>
<feature type="transmembrane region" description="Helical" evidence="15">
    <location>
        <begin position="479"/>
        <end position="500"/>
    </location>
</feature>
<evidence type="ECO:0000256" key="1">
    <source>
        <dbReference type="ARBA" id="ARBA00004141"/>
    </source>
</evidence>
<dbReference type="GO" id="GO:0005307">
    <property type="term" value="F:choline:sodium symporter activity"/>
    <property type="evidence" value="ECO:0007669"/>
    <property type="project" value="TreeGrafter"/>
</dbReference>
<feature type="transmembrane region" description="Helical" evidence="15">
    <location>
        <begin position="84"/>
        <end position="106"/>
    </location>
</feature>
<feature type="transmembrane region" description="Helical" evidence="15">
    <location>
        <begin position="6"/>
        <end position="27"/>
    </location>
</feature>
<keyword evidence="8" id="KW-0915">Sodium</keyword>
<dbReference type="GO" id="GO:0008292">
    <property type="term" value="P:acetylcholine biosynthetic process"/>
    <property type="evidence" value="ECO:0007669"/>
    <property type="project" value="TreeGrafter"/>
</dbReference>
<dbReference type="Pfam" id="PF00474">
    <property type="entry name" value="SSF"/>
    <property type="match status" value="1"/>
</dbReference>
<keyword evidence="11" id="KW-0325">Glycoprotein</keyword>
<feature type="transmembrane region" description="Helical" evidence="15">
    <location>
        <begin position="330"/>
        <end position="358"/>
    </location>
</feature>
<feature type="transmembrane region" description="Helical" evidence="15">
    <location>
        <begin position="192"/>
        <end position="211"/>
    </location>
</feature>
<evidence type="ECO:0000256" key="8">
    <source>
        <dbReference type="ARBA" id="ARBA00023053"/>
    </source>
</evidence>
<evidence type="ECO:0000256" key="6">
    <source>
        <dbReference type="ARBA" id="ARBA00022979"/>
    </source>
</evidence>
<accession>A0A3P8V226</accession>
<evidence type="ECO:0000256" key="11">
    <source>
        <dbReference type="ARBA" id="ARBA00023180"/>
    </source>
</evidence>
<dbReference type="InParanoid" id="A0A3P8V226"/>
<dbReference type="GeneTree" id="ENSGT00940000163454"/>
<dbReference type="CDD" id="cd11474">
    <property type="entry name" value="SLC5sbd_CHT"/>
    <property type="match status" value="1"/>
</dbReference>
<keyword evidence="7 15" id="KW-1133">Transmembrane helix</keyword>
<dbReference type="Proteomes" id="UP000265120">
    <property type="component" value="Chromosome 12"/>
</dbReference>
<evidence type="ECO:0000256" key="7">
    <source>
        <dbReference type="ARBA" id="ARBA00022989"/>
    </source>
</evidence>
<keyword evidence="9" id="KW-0406">Ion transport</keyword>